<name>A0A6J7S6V4_9ZZZZ</name>
<dbReference type="EMBL" id="CAFBPZ010000023">
    <property type="protein sequence ID" value="CAB5036789.1"/>
    <property type="molecule type" value="Genomic_DNA"/>
</dbReference>
<evidence type="ECO:0000313" key="1">
    <source>
        <dbReference type="EMBL" id="CAB5036789.1"/>
    </source>
</evidence>
<dbReference type="PROSITE" id="PS51257">
    <property type="entry name" value="PROKAR_LIPOPROTEIN"/>
    <property type="match status" value="1"/>
</dbReference>
<accession>A0A6J7S6V4</accession>
<protein>
    <submittedName>
        <fullName evidence="1">Unannotated protein</fullName>
    </submittedName>
</protein>
<organism evidence="1">
    <name type="scientific">freshwater metagenome</name>
    <dbReference type="NCBI Taxonomy" id="449393"/>
    <lineage>
        <taxon>unclassified sequences</taxon>
        <taxon>metagenomes</taxon>
        <taxon>ecological metagenomes</taxon>
    </lineage>
</organism>
<reference evidence="1" key="1">
    <citation type="submission" date="2020-05" db="EMBL/GenBank/DDBJ databases">
        <authorList>
            <person name="Chiriac C."/>
            <person name="Salcher M."/>
            <person name="Ghai R."/>
            <person name="Kavagutti S V."/>
        </authorList>
    </citation>
    <scope>NUCLEOTIDE SEQUENCE</scope>
</reference>
<dbReference type="AlphaFoldDB" id="A0A6J7S6V4"/>
<sequence>MMNRRRIAPIATLGIVALLLLATGCSSDNSEQATSSSTPSTEASNSRAAGIVTKAVVVCITNGTKADLDNAPTGPYGEFMVTKPGQQACYQGDTTAGDPVAAVTFPNNNVIYVYGRNPVLGRPDIRICNDQDCNDSLAQYDLSVNASISGKVNNIAYTASRLDDAGDTKQLKLLVGK</sequence>
<proteinExistence type="predicted"/>
<gene>
    <name evidence="1" type="ORF">UFOPK4237_00525</name>
</gene>